<feature type="domain" description="Tc1-like transposase DDE" evidence="2">
    <location>
        <begin position="109"/>
        <end position="249"/>
    </location>
</feature>
<sequence>MSCREVAQEFDIALSTIVYWKRPQTAKQPKQRAPRKISKEALLEDIAQYPDSYGYERAKRFNCSTDGIHKALRRYGITRKKTNRHPKADPTRRKRFLKRLHRFIRKNRPIVYLDESGFRKNTYRPYGCAPRGKRCYARYDWQGRNQTNAIGALHGGRLFAVSLFDCSINRQVFDGWAEQVLIPNLPENSVVVMDNATFHKGAVMKMLEKHKHSVLWLSPYSPDLNPIEHTWAWIKRMRQKNRIDDIDRLFQKCI</sequence>
<proteinExistence type="predicted"/>
<evidence type="ECO:0000259" key="2">
    <source>
        <dbReference type="Pfam" id="PF13358"/>
    </source>
</evidence>
<gene>
    <name evidence="3" type="ORF">H9Q10_10540</name>
</gene>
<feature type="domain" description="Transposase Synechocystis PCC 6803" evidence="1">
    <location>
        <begin position="3"/>
        <end position="92"/>
    </location>
</feature>
<dbReference type="Pfam" id="PF13358">
    <property type="entry name" value="DDE_3"/>
    <property type="match status" value="1"/>
</dbReference>
<name>A0ABS0NCV0_9NEIS</name>
<evidence type="ECO:0000313" key="4">
    <source>
        <dbReference type="Proteomes" id="UP000768471"/>
    </source>
</evidence>
<comment type="caution">
    <text evidence="3">The sequence shown here is derived from an EMBL/GenBank/DDBJ whole genome shotgun (WGS) entry which is preliminary data.</text>
</comment>
<organism evidence="3 4">
    <name type="scientific">Eikenella glucosivorans</name>
    <dbReference type="NCBI Taxonomy" id="2766967"/>
    <lineage>
        <taxon>Bacteria</taxon>
        <taxon>Pseudomonadati</taxon>
        <taxon>Pseudomonadota</taxon>
        <taxon>Betaproteobacteria</taxon>
        <taxon>Neisseriales</taxon>
        <taxon>Neisseriaceae</taxon>
        <taxon>Eikenella</taxon>
    </lineage>
</organism>
<evidence type="ECO:0000259" key="1">
    <source>
        <dbReference type="Pfam" id="PF01710"/>
    </source>
</evidence>
<dbReference type="InterPro" id="IPR047655">
    <property type="entry name" value="Transpos_IS630-like"/>
</dbReference>
<dbReference type="EMBL" id="JACSGR010000008">
    <property type="protein sequence ID" value="MBH5330101.1"/>
    <property type="molecule type" value="Genomic_DNA"/>
</dbReference>
<dbReference type="InterPro" id="IPR036397">
    <property type="entry name" value="RNaseH_sf"/>
</dbReference>
<reference evidence="3 4" key="1">
    <citation type="submission" date="2020-09" db="EMBL/GenBank/DDBJ databases">
        <title>Eikenella S3660 sp. nov., isolated from a throat swab.</title>
        <authorList>
            <person name="Buhl M."/>
        </authorList>
    </citation>
    <scope>NUCLEOTIDE SEQUENCE [LARGE SCALE GENOMIC DNA]</scope>
    <source>
        <strain evidence="3 4">S3360</strain>
    </source>
</reference>
<dbReference type="InterPro" id="IPR002622">
    <property type="entry name" value="Transposase_14"/>
</dbReference>
<keyword evidence="4" id="KW-1185">Reference proteome</keyword>
<dbReference type="PANTHER" id="PTHR46564:SF1">
    <property type="entry name" value="TRANSPOSASE"/>
    <property type="match status" value="1"/>
</dbReference>
<accession>A0ABS0NCV0</accession>
<protein>
    <submittedName>
        <fullName evidence="3">IS630 family transposase</fullName>
    </submittedName>
</protein>
<dbReference type="Proteomes" id="UP000768471">
    <property type="component" value="Unassembled WGS sequence"/>
</dbReference>
<evidence type="ECO:0000313" key="3">
    <source>
        <dbReference type="EMBL" id="MBH5330101.1"/>
    </source>
</evidence>
<dbReference type="Pfam" id="PF01710">
    <property type="entry name" value="HTH_Tnp_IS630"/>
    <property type="match status" value="1"/>
</dbReference>
<dbReference type="NCBIfam" id="NF033545">
    <property type="entry name" value="transpos_IS630"/>
    <property type="match status" value="1"/>
</dbReference>
<dbReference type="Gene3D" id="3.30.420.10">
    <property type="entry name" value="Ribonuclease H-like superfamily/Ribonuclease H"/>
    <property type="match status" value="1"/>
</dbReference>
<dbReference type="PANTHER" id="PTHR46564">
    <property type="entry name" value="TRANSPOSASE"/>
    <property type="match status" value="1"/>
</dbReference>
<dbReference type="InterPro" id="IPR038717">
    <property type="entry name" value="Tc1-like_DDE_dom"/>
</dbReference>